<reference evidence="2 3" key="1">
    <citation type="submission" date="2013-07" db="EMBL/GenBank/DDBJ databases">
        <title>The Genome Sequence of Kwoniella mangroviensis CBS10435.</title>
        <authorList>
            <consortium name="The Broad Institute Genome Sequencing Platform"/>
            <person name="Cuomo C."/>
            <person name="Litvintseva A."/>
            <person name="Chen Y."/>
            <person name="Heitman J."/>
            <person name="Sun S."/>
            <person name="Springer D."/>
            <person name="Dromer F."/>
            <person name="Young S.K."/>
            <person name="Zeng Q."/>
            <person name="Gargeya S."/>
            <person name="Fitzgerald M."/>
            <person name="Abouelleil A."/>
            <person name="Alvarado L."/>
            <person name="Berlin A.M."/>
            <person name="Chapman S.B."/>
            <person name="Dewar J."/>
            <person name="Goldberg J."/>
            <person name="Griggs A."/>
            <person name="Gujja S."/>
            <person name="Hansen M."/>
            <person name="Howarth C."/>
            <person name="Imamovic A."/>
            <person name="Larimer J."/>
            <person name="McCowan C."/>
            <person name="Murphy C."/>
            <person name="Pearson M."/>
            <person name="Priest M."/>
            <person name="Roberts A."/>
            <person name="Saif S."/>
            <person name="Shea T."/>
            <person name="Sykes S."/>
            <person name="Wortman J."/>
            <person name="Nusbaum C."/>
            <person name="Birren B."/>
        </authorList>
    </citation>
    <scope>NUCLEOTIDE SEQUENCE [LARGE SCALE GENOMIC DNA]</scope>
    <source>
        <strain evidence="2 3">CBS 10435</strain>
    </source>
</reference>
<keyword evidence="1" id="KW-0732">Signal</keyword>
<gene>
    <name evidence="2" type="ORF">L486_05046</name>
</gene>
<protein>
    <submittedName>
        <fullName evidence="2">Uncharacterized protein</fullName>
    </submittedName>
</protein>
<reference evidence="3" key="2">
    <citation type="submission" date="2013-12" db="EMBL/GenBank/DDBJ databases">
        <title>Evolution of pathogenesis and genome organization in the Tremellales.</title>
        <authorList>
            <person name="Cuomo C."/>
            <person name="Litvintseva A."/>
            <person name="Heitman J."/>
            <person name="Chen Y."/>
            <person name="Sun S."/>
            <person name="Springer D."/>
            <person name="Dromer F."/>
            <person name="Young S."/>
            <person name="Zeng Q."/>
            <person name="Chapman S."/>
            <person name="Gujja S."/>
            <person name="Saif S."/>
            <person name="Birren B."/>
        </authorList>
    </citation>
    <scope>NUCLEOTIDE SEQUENCE [LARGE SCALE GENOMIC DNA]</scope>
    <source>
        <strain evidence="3">CBS 10435</strain>
    </source>
</reference>
<evidence type="ECO:0000313" key="2">
    <source>
        <dbReference type="EMBL" id="OCF57587.1"/>
    </source>
</evidence>
<dbReference type="EMBL" id="KI669463">
    <property type="protein sequence ID" value="OCF57587.1"/>
    <property type="molecule type" value="Genomic_DNA"/>
</dbReference>
<feature type="signal peptide" evidence="1">
    <location>
        <begin position="1"/>
        <end position="17"/>
    </location>
</feature>
<accession>A0A1B9IPZ4</accession>
<keyword evidence="3" id="KW-1185">Reference proteome</keyword>
<dbReference type="Proteomes" id="UP000092583">
    <property type="component" value="Unassembled WGS sequence"/>
</dbReference>
<feature type="chain" id="PRO_5008628813" evidence="1">
    <location>
        <begin position="18"/>
        <end position="132"/>
    </location>
</feature>
<dbReference type="AlphaFoldDB" id="A0A1B9IPZ4"/>
<organism evidence="2 3">
    <name type="scientific">Kwoniella mangroviensis CBS 10435</name>
    <dbReference type="NCBI Taxonomy" id="1331196"/>
    <lineage>
        <taxon>Eukaryota</taxon>
        <taxon>Fungi</taxon>
        <taxon>Dikarya</taxon>
        <taxon>Basidiomycota</taxon>
        <taxon>Agaricomycotina</taxon>
        <taxon>Tremellomycetes</taxon>
        <taxon>Tremellales</taxon>
        <taxon>Cryptococcaceae</taxon>
        <taxon>Kwoniella</taxon>
    </lineage>
</organism>
<proteinExistence type="predicted"/>
<evidence type="ECO:0000256" key="1">
    <source>
        <dbReference type="SAM" id="SignalP"/>
    </source>
</evidence>
<sequence>MVPFLLLFSFAFTPHHAETKSSLGSSQQMTNSQSILPSSTKDRLRIIQKKYDVPGIAVEIVAYPPNSVPSAQDRINNGIVRVLGSDEAIVKEDVMGVFGGFCNRDPMTYRRITEGQDPEISAEGWFDRVGRD</sequence>
<name>A0A1B9IPZ4_9TREE</name>
<evidence type="ECO:0000313" key="3">
    <source>
        <dbReference type="Proteomes" id="UP000092583"/>
    </source>
</evidence>